<dbReference type="Pfam" id="PF01590">
    <property type="entry name" value="GAF"/>
    <property type="match status" value="1"/>
</dbReference>
<dbReference type="InterPro" id="IPR036097">
    <property type="entry name" value="HisK_dim/P_sf"/>
</dbReference>
<dbReference type="FunFam" id="3.30.565.10:FF:000006">
    <property type="entry name" value="Sensor histidine kinase WalK"/>
    <property type="match status" value="1"/>
</dbReference>
<protein>
    <recommendedName>
        <fullName evidence="3">histidine kinase</fullName>
        <ecNumber evidence="3">2.7.13.3</ecNumber>
    </recommendedName>
</protein>
<dbReference type="Gene3D" id="3.30.450.40">
    <property type="match status" value="1"/>
</dbReference>
<evidence type="ECO:0000256" key="10">
    <source>
        <dbReference type="ARBA" id="ARBA00023170"/>
    </source>
</evidence>
<dbReference type="InterPro" id="IPR013515">
    <property type="entry name" value="Phytochrome_cen-reg"/>
</dbReference>
<keyword evidence="5" id="KW-0597">Phosphoprotein</keyword>
<evidence type="ECO:0000259" key="12">
    <source>
        <dbReference type="PROSITE" id="PS50109"/>
    </source>
</evidence>
<dbReference type="SUPFAM" id="SSF55781">
    <property type="entry name" value="GAF domain-like"/>
    <property type="match status" value="2"/>
</dbReference>
<accession>A0A6M1LTP1</accession>
<dbReference type="SMART" id="SM00387">
    <property type="entry name" value="HATPase_c"/>
    <property type="match status" value="1"/>
</dbReference>
<dbReference type="GO" id="GO:0007234">
    <property type="term" value="P:osmosensory signaling via phosphorelay pathway"/>
    <property type="evidence" value="ECO:0007669"/>
    <property type="project" value="TreeGrafter"/>
</dbReference>
<dbReference type="RefSeq" id="WP_164697326.1">
    <property type="nucleotide sequence ID" value="NZ_JAAIKB010000015.1"/>
</dbReference>
<dbReference type="InterPro" id="IPR003018">
    <property type="entry name" value="GAF"/>
</dbReference>
<evidence type="ECO:0000313" key="13">
    <source>
        <dbReference type="EMBL" id="NGM23403.1"/>
    </source>
</evidence>
<evidence type="ECO:0000259" key="11">
    <source>
        <dbReference type="PROSITE" id="PS50046"/>
    </source>
</evidence>
<dbReference type="SUPFAM" id="SSF55874">
    <property type="entry name" value="ATPase domain of HSP90 chaperone/DNA topoisomerase II/histidine kinase"/>
    <property type="match status" value="1"/>
</dbReference>
<evidence type="ECO:0000256" key="5">
    <source>
        <dbReference type="ARBA" id="ARBA00022553"/>
    </source>
</evidence>
<dbReference type="Gene3D" id="3.30.565.10">
    <property type="entry name" value="Histidine kinase-like ATPase, C-terminal domain"/>
    <property type="match status" value="1"/>
</dbReference>
<dbReference type="GO" id="GO:0009881">
    <property type="term" value="F:photoreceptor activity"/>
    <property type="evidence" value="ECO:0007669"/>
    <property type="project" value="UniProtKB-KW"/>
</dbReference>
<dbReference type="InterPro" id="IPR043150">
    <property type="entry name" value="Phytochrome_PHY_sf"/>
</dbReference>
<dbReference type="Gene3D" id="3.30.450.20">
    <property type="entry name" value="PAS domain"/>
    <property type="match status" value="1"/>
</dbReference>
<dbReference type="SMART" id="SM00065">
    <property type="entry name" value="GAF"/>
    <property type="match status" value="1"/>
</dbReference>
<dbReference type="PRINTS" id="PR01033">
    <property type="entry name" value="PHYTOCHROME"/>
</dbReference>
<gene>
    <name evidence="13" type="ORF">G3576_25545</name>
</gene>
<keyword evidence="6" id="KW-0716">Sensory transduction</keyword>
<dbReference type="Pfam" id="PF00360">
    <property type="entry name" value="PHY"/>
    <property type="match status" value="1"/>
</dbReference>
<dbReference type="InterPro" id="IPR036890">
    <property type="entry name" value="HATPase_C_sf"/>
</dbReference>
<dbReference type="Proteomes" id="UP000475385">
    <property type="component" value="Unassembled WGS sequence"/>
</dbReference>
<dbReference type="InterPro" id="IPR003661">
    <property type="entry name" value="HisK_dim/P_dom"/>
</dbReference>
<name>A0A6M1LTP1_9PROT</name>
<dbReference type="SUPFAM" id="SSF55785">
    <property type="entry name" value="PYP-like sensor domain (PAS domain)"/>
    <property type="match status" value="1"/>
</dbReference>
<comment type="similarity">
    <text evidence="2">In the N-terminal section; belongs to the phytochrome family.</text>
</comment>
<dbReference type="Gene3D" id="3.30.450.270">
    <property type="match status" value="1"/>
</dbReference>
<keyword evidence="4" id="KW-0600">Photoreceptor protein</keyword>
<dbReference type="InterPro" id="IPR003594">
    <property type="entry name" value="HATPase_dom"/>
</dbReference>
<comment type="catalytic activity">
    <reaction evidence="1">
        <text>ATP + protein L-histidine = ADP + protein N-phospho-L-histidine.</text>
        <dbReference type="EC" id="2.7.13.3"/>
    </reaction>
</comment>
<dbReference type="InterPro" id="IPR050351">
    <property type="entry name" value="BphY/WalK/GraS-like"/>
</dbReference>
<dbReference type="Pfam" id="PF00512">
    <property type="entry name" value="HisKA"/>
    <property type="match status" value="1"/>
</dbReference>
<dbReference type="Gene3D" id="1.10.287.130">
    <property type="match status" value="1"/>
</dbReference>
<keyword evidence="7" id="KW-0808">Transferase</keyword>
<dbReference type="GO" id="GO:0030295">
    <property type="term" value="F:protein kinase activator activity"/>
    <property type="evidence" value="ECO:0007669"/>
    <property type="project" value="TreeGrafter"/>
</dbReference>
<evidence type="ECO:0000256" key="8">
    <source>
        <dbReference type="ARBA" id="ARBA00022777"/>
    </source>
</evidence>
<evidence type="ECO:0000313" key="14">
    <source>
        <dbReference type="Proteomes" id="UP000475385"/>
    </source>
</evidence>
<evidence type="ECO:0000256" key="1">
    <source>
        <dbReference type="ARBA" id="ARBA00000085"/>
    </source>
</evidence>
<dbReference type="InterPro" id="IPR035965">
    <property type="entry name" value="PAS-like_dom_sf"/>
</dbReference>
<feature type="domain" description="Histidine kinase" evidence="12">
    <location>
        <begin position="529"/>
        <end position="743"/>
    </location>
</feature>
<keyword evidence="14" id="KW-1185">Reference proteome</keyword>
<dbReference type="PANTHER" id="PTHR42878:SF15">
    <property type="entry name" value="BACTERIOPHYTOCHROME"/>
    <property type="match status" value="1"/>
</dbReference>
<dbReference type="InterPro" id="IPR013654">
    <property type="entry name" value="PAS_2"/>
</dbReference>
<reference evidence="13 14" key="1">
    <citation type="submission" date="2020-03" db="EMBL/GenBank/DDBJ databases">
        <title>Roseomonas stagni sp. nov., isolated from pond water in Japan.</title>
        <authorList>
            <person name="Furuhata K."/>
            <person name="Miyamoto H."/>
            <person name="Goto K."/>
        </authorList>
    </citation>
    <scope>NUCLEOTIDE SEQUENCE [LARGE SCALE GENOMIC DNA]</scope>
    <source>
        <strain evidence="13 14">PeD5</strain>
    </source>
</reference>
<comment type="caution">
    <text evidence="13">The sequence shown here is derived from an EMBL/GenBank/DDBJ whole genome shotgun (WGS) entry which is preliminary data.</text>
</comment>
<feature type="domain" description="Phytochrome chromophore attachment site" evidence="11">
    <location>
        <begin position="150"/>
        <end position="306"/>
    </location>
</feature>
<evidence type="ECO:0000256" key="9">
    <source>
        <dbReference type="ARBA" id="ARBA00022991"/>
    </source>
</evidence>
<dbReference type="PROSITE" id="PS50046">
    <property type="entry name" value="PHYTOCHROME_2"/>
    <property type="match status" value="1"/>
</dbReference>
<proteinExistence type="inferred from homology"/>
<dbReference type="GO" id="GO:0006355">
    <property type="term" value="P:regulation of DNA-templated transcription"/>
    <property type="evidence" value="ECO:0007669"/>
    <property type="project" value="InterPro"/>
</dbReference>
<dbReference type="CDD" id="cd00082">
    <property type="entry name" value="HisKA"/>
    <property type="match status" value="1"/>
</dbReference>
<dbReference type="Pfam" id="PF08446">
    <property type="entry name" value="PAS_2"/>
    <property type="match status" value="1"/>
</dbReference>
<dbReference type="InterPro" id="IPR005467">
    <property type="entry name" value="His_kinase_dom"/>
</dbReference>
<organism evidence="13 14">
    <name type="scientific">Falsiroseomonas algicola</name>
    <dbReference type="NCBI Taxonomy" id="2716930"/>
    <lineage>
        <taxon>Bacteria</taxon>
        <taxon>Pseudomonadati</taxon>
        <taxon>Pseudomonadota</taxon>
        <taxon>Alphaproteobacteria</taxon>
        <taxon>Acetobacterales</taxon>
        <taxon>Roseomonadaceae</taxon>
        <taxon>Falsiroseomonas</taxon>
    </lineage>
</organism>
<dbReference type="GO" id="GO:0000155">
    <property type="term" value="F:phosphorelay sensor kinase activity"/>
    <property type="evidence" value="ECO:0007669"/>
    <property type="project" value="InterPro"/>
</dbReference>
<dbReference type="EC" id="2.7.13.3" evidence="3"/>
<keyword evidence="10" id="KW-0675">Receptor</keyword>
<dbReference type="GO" id="GO:0009584">
    <property type="term" value="P:detection of visible light"/>
    <property type="evidence" value="ECO:0007669"/>
    <property type="project" value="InterPro"/>
</dbReference>
<dbReference type="InterPro" id="IPR001294">
    <property type="entry name" value="Phytochrome"/>
</dbReference>
<dbReference type="EMBL" id="JAAIKB010000015">
    <property type="protein sequence ID" value="NGM23403.1"/>
    <property type="molecule type" value="Genomic_DNA"/>
</dbReference>
<dbReference type="PROSITE" id="PS50109">
    <property type="entry name" value="HIS_KIN"/>
    <property type="match status" value="1"/>
</dbReference>
<evidence type="ECO:0000256" key="4">
    <source>
        <dbReference type="ARBA" id="ARBA00022543"/>
    </source>
</evidence>
<evidence type="ECO:0000256" key="2">
    <source>
        <dbReference type="ARBA" id="ARBA00006402"/>
    </source>
</evidence>
<dbReference type="SMART" id="SM00388">
    <property type="entry name" value="HisKA"/>
    <property type="match status" value="1"/>
</dbReference>
<keyword evidence="8" id="KW-0418">Kinase</keyword>
<dbReference type="GO" id="GO:0000156">
    <property type="term" value="F:phosphorelay response regulator activity"/>
    <property type="evidence" value="ECO:0007669"/>
    <property type="project" value="TreeGrafter"/>
</dbReference>
<dbReference type="InterPro" id="IPR029016">
    <property type="entry name" value="GAF-like_dom_sf"/>
</dbReference>
<sequence length="750" mass="80333">MAPVAETELGRQEAEAACAREPIHIPGSIQAHGHLLAFDAAGLALTHASADAGLVIGQDVTDAFGLPAARLLPAPMAALLRDRLPASAPGVPVGLGTLPMTDGAVVEAIGHRSTCGHLIVEFELPGAADEMETQDRGVRDAFARLGRTASTTELSATAAAALRAISGFDRVLIYRFEENWDGVVVGEDGNGRLPSYLGLRFPATDIPAQARRLYEANPLRLIADEAAPAVPIRAGRQGPPLDLSFSALRSVSPVHLDYMRNMGTASSMSVSILRGDGRLWGLACCHHAGPRRVPPATREDCDLVARMFAARVVASEEMEHAQARGRLKGLEGRLIARMTASERMDDGLVAVPTDLLEMAGATGAAVLAGGECKLVGRTPAEGDVRRIADWLAQQDSRDVVETECLSASMPGAEAMAETASGILAISISNLHPNFVIWFRPEVVSTVTWGGQPAKTVDADTGRLGPRRSFAIWAEAVRLRSARWTPAEIDTARDLRGGIISIVLRAAEERAELTGRLERVNRELAAFSYTVSHDLRAPFRHITGFAALLKEQEGAALSERGRRYVGTIAEAAETAGRLVDALLNFSQMGRSSMVPVQFDPAMLVAEVQRALETEIAGRPIDWRIAPMSAMQADPVMMRQVFQNLLSNAVKYTRGRDPAVIEVSARIEGGEFVCTVRDNGVGFDMAYVHKLFGVFQRLHRAEEFEGVGIGLANVQRIVERHGGRIWAEGALGQGAAFHFALPMRGIPAGKAG</sequence>
<dbReference type="SUPFAM" id="SSF47384">
    <property type="entry name" value="Homodimeric domain of signal transducing histidine kinase"/>
    <property type="match status" value="1"/>
</dbReference>
<dbReference type="AlphaFoldDB" id="A0A6M1LTP1"/>
<dbReference type="Pfam" id="PF02518">
    <property type="entry name" value="HATPase_c"/>
    <property type="match status" value="1"/>
</dbReference>
<evidence type="ECO:0000256" key="7">
    <source>
        <dbReference type="ARBA" id="ARBA00022679"/>
    </source>
</evidence>
<dbReference type="InterPro" id="IPR016132">
    <property type="entry name" value="Phyto_chromo_attachment"/>
</dbReference>
<dbReference type="PANTHER" id="PTHR42878">
    <property type="entry name" value="TWO-COMPONENT HISTIDINE KINASE"/>
    <property type="match status" value="1"/>
</dbReference>
<keyword evidence="9" id="KW-0157">Chromophore</keyword>
<evidence type="ECO:0000256" key="3">
    <source>
        <dbReference type="ARBA" id="ARBA00012438"/>
    </source>
</evidence>
<evidence type="ECO:0000256" key="6">
    <source>
        <dbReference type="ARBA" id="ARBA00022606"/>
    </source>
</evidence>